<proteinExistence type="predicted"/>
<organism evidence="1 2">
    <name type="scientific">Aspergillus welwitschiae</name>
    <dbReference type="NCBI Taxonomy" id="1341132"/>
    <lineage>
        <taxon>Eukaryota</taxon>
        <taxon>Fungi</taxon>
        <taxon>Dikarya</taxon>
        <taxon>Ascomycota</taxon>
        <taxon>Pezizomycotina</taxon>
        <taxon>Eurotiomycetes</taxon>
        <taxon>Eurotiomycetidae</taxon>
        <taxon>Eurotiales</taxon>
        <taxon>Aspergillaceae</taxon>
        <taxon>Aspergillus</taxon>
        <taxon>Aspergillus subgen. Circumdati</taxon>
    </lineage>
</organism>
<name>A0A3F3QL94_9EURO</name>
<keyword evidence="2" id="KW-1185">Reference proteome</keyword>
<reference evidence="1 2" key="1">
    <citation type="submission" date="2018-07" db="EMBL/GenBank/DDBJ databases">
        <title>The genomes of Aspergillus section Nigri reveals drivers in fungal speciation.</title>
        <authorList>
            <consortium name="DOE Joint Genome Institute"/>
            <person name="Vesth T.C."/>
            <person name="Nybo J."/>
            <person name="Theobald S."/>
            <person name="Brandl J."/>
            <person name="Frisvad J.C."/>
            <person name="Nielsen K.F."/>
            <person name="Lyhne E.K."/>
            <person name="Kogle M.E."/>
            <person name="Kuo A."/>
            <person name="Riley R."/>
            <person name="Clum A."/>
            <person name="Nolan M."/>
            <person name="Lipzen A."/>
            <person name="Salamov A."/>
            <person name="Henrissat B."/>
            <person name="Wiebenga A."/>
            <person name="De vries R.P."/>
            <person name="Grigoriev I.V."/>
            <person name="Mortensen U.H."/>
            <person name="Andersen M.R."/>
            <person name="Baker S.E."/>
        </authorList>
    </citation>
    <scope>NUCLEOTIDE SEQUENCE [LARGE SCALE GENOMIC DNA]</scope>
    <source>
        <strain evidence="1 2">CBS 139.54b</strain>
    </source>
</reference>
<dbReference type="AlphaFoldDB" id="A0A3F3QL94"/>
<evidence type="ECO:0000313" key="1">
    <source>
        <dbReference type="EMBL" id="RDH39672.1"/>
    </source>
</evidence>
<gene>
    <name evidence="1" type="ORF">BDQ94DRAFT_133477</name>
</gene>
<dbReference type="Proteomes" id="UP000253729">
    <property type="component" value="Unassembled WGS sequence"/>
</dbReference>
<protein>
    <submittedName>
        <fullName evidence="1">Uncharacterized protein</fullName>
    </submittedName>
</protein>
<dbReference type="RefSeq" id="XP_026632694.1">
    <property type="nucleotide sequence ID" value="XM_026764284.1"/>
</dbReference>
<dbReference type="EMBL" id="KZ852032">
    <property type="protein sequence ID" value="RDH39672.1"/>
    <property type="molecule type" value="Genomic_DNA"/>
</dbReference>
<dbReference type="GeneID" id="38132640"/>
<sequence>MEQMAINESYHDYEKPNDGRLLPQSLIDGNLPPRSSLATVFSLPNVGYSVKR</sequence>
<accession>A0A3F3QL94</accession>
<evidence type="ECO:0000313" key="2">
    <source>
        <dbReference type="Proteomes" id="UP000253729"/>
    </source>
</evidence>